<evidence type="ECO:0000313" key="3">
    <source>
        <dbReference type="Proteomes" id="UP000712281"/>
    </source>
</evidence>
<evidence type="ECO:0000256" key="1">
    <source>
        <dbReference type="SAM" id="MobiDB-lite"/>
    </source>
</evidence>
<proteinExistence type="predicted"/>
<feature type="region of interest" description="Disordered" evidence="1">
    <location>
        <begin position="1"/>
        <end position="35"/>
    </location>
</feature>
<reference evidence="2" key="1">
    <citation type="submission" date="2019-12" db="EMBL/GenBank/DDBJ databases">
        <title>Genome sequencing and annotation of Brassica cretica.</title>
        <authorList>
            <person name="Studholme D.J."/>
            <person name="Sarris P.F."/>
        </authorList>
    </citation>
    <scope>NUCLEOTIDE SEQUENCE</scope>
    <source>
        <strain evidence="2">PFS-001/15</strain>
        <tissue evidence="2">Leaf</tissue>
    </source>
</reference>
<organism evidence="2 3">
    <name type="scientific">Brassica cretica</name>
    <name type="common">Mustard</name>
    <dbReference type="NCBI Taxonomy" id="69181"/>
    <lineage>
        <taxon>Eukaryota</taxon>
        <taxon>Viridiplantae</taxon>
        <taxon>Streptophyta</taxon>
        <taxon>Embryophyta</taxon>
        <taxon>Tracheophyta</taxon>
        <taxon>Spermatophyta</taxon>
        <taxon>Magnoliopsida</taxon>
        <taxon>eudicotyledons</taxon>
        <taxon>Gunneridae</taxon>
        <taxon>Pentapetalae</taxon>
        <taxon>rosids</taxon>
        <taxon>malvids</taxon>
        <taxon>Brassicales</taxon>
        <taxon>Brassicaceae</taxon>
        <taxon>Brassiceae</taxon>
        <taxon>Brassica</taxon>
    </lineage>
</organism>
<sequence>MSQRSQISAKPYAKQSKQEIKTRKIRNRKESKKESYSEFAYERYNKVEASAMRAVGEIPSSNNLRLQNLVESQLEITKMESCLNALSAKFALSRILLCLSPRTPYILAPRNLTFIRGNLTFILPYEPSINLHKAYGFSVKKS</sequence>
<dbReference type="AlphaFoldDB" id="A0A8S9H2A3"/>
<comment type="caution">
    <text evidence="2">The sequence shown here is derived from an EMBL/GenBank/DDBJ whole genome shotgun (WGS) entry which is preliminary data.</text>
</comment>
<name>A0A8S9H2A3_BRACR</name>
<protein>
    <submittedName>
        <fullName evidence="2">Uncharacterized protein</fullName>
    </submittedName>
</protein>
<gene>
    <name evidence="2" type="ORF">F2Q68_00035735</name>
</gene>
<dbReference type="EMBL" id="QGKW02001988">
    <property type="protein sequence ID" value="KAF2553061.1"/>
    <property type="molecule type" value="Genomic_DNA"/>
</dbReference>
<dbReference type="Proteomes" id="UP000712281">
    <property type="component" value="Unassembled WGS sequence"/>
</dbReference>
<evidence type="ECO:0000313" key="2">
    <source>
        <dbReference type="EMBL" id="KAF2553061.1"/>
    </source>
</evidence>
<accession>A0A8S9H2A3</accession>